<dbReference type="Proteomes" id="UP001142291">
    <property type="component" value="Unassembled WGS sequence"/>
</dbReference>
<protein>
    <recommendedName>
        <fullName evidence="4">DUF3054 domain-containing protein</fullName>
    </recommendedName>
</protein>
<dbReference type="EMBL" id="BSER01000001">
    <property type="protein sequence ID" value="GLJ94120.1"/>
    <property type="molecule type" value="Genomic_DNA"/>
</dbReference>
<proteinExistence type="predicted"/>
<comment type="caution">
    <text evidence="2">The sequence shown here is derived from an EMBL/GenBank/DDBJ whole genome shotgun (WGS) entry which is preliminary data.</text>
</comment>
<organism evidence="2 3">
    <name type="scientific">Microbacterium dextranolyticum</name>
    <dbReference type="NCBI Taxonomy" id="36806"/>
    <lineage>
        <taxon>Bacteria</taxon>
        <taxon>Bacillati</taxon>
        <taxon>Actinomycetota</taxon>
        <taxon>Actinomycetes</taxon>
        <taxon>Micrococcales</taxon>
        <taxon>Microbacteriaceae</taxon>
        <taxon>Microbacterium</taxon>
    </lineage>
</organism>
<feature type="transmembrane region" description="Helical" evidence="1">
    <location>
        <begin position="107"/>
        <end position="127"/>
    </location>
</feature>
<keyword evidence="1" id="KW-0812">Transmembrane</keyword>
<reference evidence="2" key="1">
    <citation type="journal article" date="2014" name="Int. J. Syst. Evol. Microbiol.">
        <title>Complete genome sequence of Corynebacterium casei LMG S-19264T (=DSM 44701T), isolated from a smear-ripened cheese.</title>
        <authorList>
            <consortium name="US DOE Joint Genome Institute (JGI-PGF)"/>
            <person name="Walter F."/>
            <person name="Albersmeier A."/>
            <person name="Kalinowski J."/>
            <person name="Ruckert C."/>
        </authorList>
    </citation>
    <scope>NUCLEOTIDE SEQUENCE</scope>
    <source>
        <strain evidence="2">VKM Ac-1940</strain>
    </source>
</reference>
<keyword evidence="3" id="KW-1185">Reference proteome</keyword>
<feature type="transmembrane region" description="Helical" evidence="1">
    <location>
        <begin position="21"/>
        <end position="42"/>
    </location>
</feature>
<dbReference type="InterPro" id="IPR021414">
    <property type="entry name" value="DUF3054"/>
</dbReference>
<feature type="transmembrane region" description="Helical" evidence="1">
    <location>
        <begin position="48"/>
        <end position="70"/>
    </location>
</feature>
<keyword evidence="1" id="KW-1133">Transmembrane helix</keyword>
<evidence type="ECO:0008006" key="4">
    <source>
        <dbReference type="Google" id="ProtNLM"/>
    </source>
</evidence>
<dbReference type="AlphaFoldDB" id="A0A9W6HK31"/>
<dbReference type="Pfam" id="PF11255">
    <property type="entry name" value="DUF3054"/>
    <property type="match status" value="1"/>
</dbReference>
<sequence>MTVPSSRTRPASIGPAAPPRAVVVSAAFDVVLVVVFAAIGRASHGEDVWGGLAVTAWPFVVALVLGWLVVRAWRAPDAPVRTGLAVWAVTVAGGMVLRAVSGQGVQVAFIIVAAVVLLLFLVGRRALTRLIARVGRR</sequence>
<accession>A0A9W6HK31</accession>
<dbReference type="RefSeq" id="WP_204962619.1">
    <property type="nucleotide sequence ID" value="NZ_BAAAUR010000002.1"/>
</dbReference>
<evidence type="ECO:0000313" key="3">
    <source>
        <dbReference type="Proteomes" id="UP001142291"/>
    </source>
</evidence>
<evidence type="ECO:0000313" key="2">
    <source>
        <dbReference type="EMBL" id="GLJ94120.1"/>
    </source>
</evidence>
<feature type="transmembrane region" description="Helical" evidence="1">
    <location>
        <begin position="82"/>
        <end position="101"/>
    </location>
</feature>
<name>A0A9W6HK31_9MICO</name>
<keyword evidence="1" id="KW-0472">Membrane</keyword>
<reference evidence="2" key="2">
    <citation type="submission" date="2023-01" db="EMBL/GenBank/DDBJ databases">
        <authorList>
            <person name="Sun Q."/>
            <person name="Evtushenko L."/>
        </authorList>
    </citation>
    <scope>NUCLEOTIDE SEQUENCE</scope>
    <source>
        <strain evidence="2">VKM Ac-1940</strain>
    </source>
</reference>
<evidence type="ECO:0000256" key="1">
    <source>
        <dbReference type="SAM" id="Phobius"/>
    </source>
</evidence>
<gene>
    <name evidence="2" type="ORF">GCM10017591_01810</name>
</gene>